<evidence type="ECO:0000256" key="1">
    <source>
        <dbReference type="SAM" id="Phobius"/>
    </source>
</evidence>
<reference evidence="2 3" key="1">
    <citation type="journal article" date="2020" name="IScience">
        <title>Genome Sequencing of the Endangered Kingdonia uniflora (Circaeasteraceae, Ranunculales) Reveals Potential Mechanisms of Evolutionary Specialization.</title>
        <authorList>
            <person name="Sun Y."/>
            <person name="Deng T."/>
            <person name="Zhang A."/>
            <person name="Moore M.J."/>
            <person name="Landis J.B."/>
            <person name="Lin N."/>
            <person name="Zhang H."/>
            <person name="Zhang X."/>
            <person name="Huang J."/>
            <person name="Zhang X."/>
            <person name="Sun H."/>
            <person name="Wang H."/>
        </authorList>
    </citation>
    <scope>NUCLEOTIDE SEQUENCE [LARGE SCALE GENOMIC DNA]</scope>
    <source>
        <strain evidence="2">TB1705</strain>
        <tissue evidence="2">Leaf</tissue>
    </source>
</reference>
<feature type="transmembrane region" description="Helical" evidence="1">
    <location>
        <begin position="42"/>
        <end position="61"/>
    </location>
</feature>
<name>A0A7J7L688_9MAGN</name>
<dbReference type="EMBL" id="JACGCM010002614">
    <property type="protein sequence ID" value="KAF6138103.1"/>
    <property type="molecule type" value="Genomic_DNA"/>
</dbReference>
<evidence type="ECO:0000313" key="3">
    <source>
        <dbReference type="Proteomes" id="UP000541444"/>
    </source>
</evidence>
<organism evidence="2 3">
    <name type="scientific">Kingdonia uniflora</name>
    <dbReference type="NCBI Taxonomy" id="39325"/>
    <lineage>
        <taxon>Eukaryota</taxon>
        <taxon>Viridiplantae</taxon>
        <taxon>Streptophyta</taxon>
        <taxon>Embryophyta</taxon>
        <taxon>Tracheophyta</taxon>
        <taxon>Spermatophyta</taxon>
        <taxon>Magnoliopsida</taxon>
        <taxon>Ranunculales</taxon>
        <taxon>Circaeasteraceae</taxon>
        <taxon>Kingdonia</taxon>
    </lineage>
</organism>
<proteinExistence type="predicted"/>
<gene>
    <name evidence="2" type="ORF">GIB67_033517</name>
</gene>
<dbReference type="AlphaFoldDB" id="A0A7J7L688"/>
<evidence type="ECO:0000313" key="2">
    <source>
        <dbReference type="EMBL" id="KAF6138103.1"/>
    </source>
</evidence>
<dbReference type="Proteomes" id="UP000541444">
    <property type="component" value="Unassembled WGS sequence"/>
</dbReference>
<sequence length="94" mass="10769">IFGLFLLFIIKYYYSSTLSSAHIFCIYSTCTFSSIMHPFIPFGRFCMLDFFYVVSVVRWLFGGGGSVLALRTPRWVGRDVRLMCLSFGVVPVSR</sequence>
<keyword evidence="1" id="KW-0472">Membrane</keyword>
<feature type="non-terminal residue" evidence="2">
    <location>
        <position position="1"/>
    </location>
</feature>
<keyword evidence="1" id="KW-0812">Transmembrane</keyword>
<keyword evidence="3" id="KW-1185">Reference proteome</keyword>
<feature type="transmembrane region" description="Helical" evidence="1">
    <location>
        <begin position="12"/>
        <end position="36"/>
    </location>
</feature>
<protein>
    <submittedName>
        <fullName evidence="2">Uncharacterized protein</fullName>
    </submittedName>
</protein>
<keyword evidence="1" id="KW-1133">Transmembrane helix</keyword>
<accession>A0A7J7L688</accession>
<comment type="caution">
    <text evidence="2">The sequence shown here is derived from an EMBL/GenBank/DDBJ whole genome shotgun (WGS) entry which is preliminary data.</text>
</comment>